<comment type="similarity">
    <text evidence="4">Belongs to the VPRBP/DCAF1 family.</text>
</comment>
<evidence type="ECO:0000256" key="19">
    <source>
        <dbReference type="ARBA" id="ARBA00023015"/>
    </source>
</evidence>
<organism evidence="28 29">
    <name type="scientific">Daphnia magna</name>
    <dbReference type="NCBI Taxonomy" id="35525"/>
    <lineage>
        <taxon>Eukaryota</taxon>
        <taxon>Metazoa</taxon>
        <taxon>Ecdysozoa</taxon>
        <taxon>Arthropoda</taxon>
        <taxon>Crustacea</taxon>
        <taxon>Branchiopoda</taxon>
        <taxon>Diplostraca</taxon>
        <taxon>Cladocera</taxon>
        <taxon>Anomopoda</taxon>
        <taxon>Daphniidae</taxon>
        <taxon>Daphnia</taxon>
    </lineage>
</organism>
<dbReference type="InterPro" id="IPR033270">
    <property type="entry name" value="VPRBP/DCAF1"/>
</dbReference>
<evidence type="ECO:0000256" key="18">
    <source>
        <dbReference type="ARBA" id="ARBA00022990"/>
    </source>
</evidence>
<comment type="subcellular location">
    <subcellularLocation>
        <location evidence="2">Cytoplasm</location>
        <location evidence="2">Cytoskeleton</location>
        <location evidence="2">Microtubule organizing center</location>
        <location evidence="2">Centrosome</location>
    </subcellularLocation>
    <subcellularLocation>
        <location evidence="1">Nucleus</location>
    </subcellularLocation>
</comment>
<dbReference type="GO" id="GO:0016567">
    <property type="term" value="P:protein ubiquitination"/>
    <property type="evidence" value="ECO:0007669"/>
    <property type="project" value="UniProtKB-UniPathway"/>
</dbReference>
<dbReference type="InterPro" id="IPR036322">
    <property type="entry name" value="WD40_repeat_dom_sf"/>
</dbReference>
<keyword evidence="21" id="KW-0206">Cytoskeleton</keyword>
<dbReference type="Gene3D" id="2.130.10.10">
    <property type="entry name" value="YVTN repeat-like/Quinoprotein amine dehydrogenase"/>
    <property type="match status" value="1"/>
</dbReference>
<dbReference type="SUPFAM" id="SSF48371">
    <property type="entry name" value="ARM repeat"/>
    <property type="match status" value="1"/>
</dbReference>
<keyword evidence="29" id="KW-1185">Reference proteome</keyword>
<dbReference type="GO" id="GO:0004674">
    <property type="term" value="F:protein serine/threonine kinase activity"/>
    <property type="evidence" value="ECO:0007669"/>
    <property type="project" value="UniProtKB-KW"/>
</dbReference>
<keyword evidence="7" id="KW-0723">Serine/threonine-protein kinase</keyword>
<reference evidence="28 29" key="1">
    <citation type="submission" date="2016-03" db="EMBL/GenBank/DDBJ databases">
        <title>EvidentialGene: Evidence-directed Construction of Genes on Genomes.</title>
        <authorList>
            <person name="Gilbert D.G."/>
            <person name="Choi J.-H."/>
            <person name="Mockaitis K."/>
            <person name="Colbourne J."/>
            <person name="Pfrender M."/>
        </authorList>
    </citation>
    <scope>NUCLEOTIDE SEQUENCE [LARGE SCALE GENOMIC DNA]</scope>
    <source>
        <strain evidence="28 29">Xinb3</strain>
        <tissue evidence="28">Complete organism</tissue>
    </source>
</reference>
<evidence type="ECO:0000256" key="2">
    <source>
        <dbReference type="ARBA" id="ARBA00004300"/>
    </source>
</evidence>
<dbReference type="GO" id="GO:0080008">
    <property type="term" value="C:Cul4-RING E3 ubiquitin ligase complex"/>
    <property type="evidence" value="ECO:0007669"/>
    <property type="project" value="TreeGrafter"/>
</dbReference>
<dbReference type="PANTHER" id="PTHR13129:SF4">
    <property type="entry name" value="DDB1- AND CUL4-ASSOCIATED FACTOR 1"/>
    <property type="match status" value="1"/>
</dbReference>
<evidence type="ECO:0000256" key="1">
    <source>
        <dbReference type="ARBA" id="ARBA00004123"/>
    </source>
</evidence>
<dbReference type="InterPro" id="IPR006594">
    <property type="entry name" value="LisH"/>
</dbReference>
<comment type="catalytic activity">
    <reaction evidence="24">
        <text>L-seryl-[protein] + ATP = O-phospho-L-seryl-[protein] + ADP + H(+)</text>
        <dbReference type="Rhea" id="RHEA:17989"/>
        <dbReference type="Rhea" id="RHEA-COMP:9863"/>
        <dbReference type="Rhea" id="RHEA-COMP:11604"/>
        <dbReference type="ChEBI" id="CHEBI:15378"/>
        <dbReference type="ChEBI" id="CHEBI:29999"/>
        <dbReference type="ChEBI" id="CHEBI:30616"/>
        <dbReference type="ChEBI" id="CHEBI:83421"/>
        <dbReference type="ChEBI" id="CHEBI:456216"/>
        <dbReference type="EC" id="2.7.11.1"/>
    </reaction>
</comment>
<evidence type="ECO:0000256" key="23">
    <source>
        <dbReference type="ARBA" id="ARBA00047899"/>
    </source>
</evidence>
<dbReference type="GO" id="GO:0005634">
    <property type="term" value="C:nucleus"/>
    <property type="evidence" value="ECO:0007669"/>
    <property type="project" value="UniProtKB-SubCell"/>
</dbReference>
<evidence type="ECO:0000256" key="20">
    <source>
        <dbReference type="ARBA" id="ARBA00023163"/>
    </source>
</evidence>
<comment type="catalytic activity">
    <reaction evidence="23">
        <text>L-threonyl-[protein] + ATP = O-phospho-L-threonyl-[protein] + ADP + H(+)</text>
        <dbReference type="Rhea" id="RHEA:46608"/>
        <dbReference type="Rhea" id="RHEA-COMP:11060"/>
        <dbReference type="Rhea" id="RHEA-COMP:11605"/>
        <dbReference type="ChEBI" id="CHEBI:15378"/>
        <dbReference type="ChEBI" id="CHEBI:30013"/>
        <dbReference type="ChEBI" id="CHEBI:30616"/>
        <dbReference type="ChEBI" id="CHEBI:61977"/>
        <dbReference type="ChEBI" id="CHEBI:456216"/>
        <dbReference type="EC" id="2.7.11.1"/>
    </reaction>
</comment>
<keyword evidence="13" id="KW-0547">Nucleotide-binding</keyword>
<sequence length="1472" mass="163939">MSMANDTVNLTEMSDVSAILRLFEEHHVAPTFDPVPYLSRLAELLEVETENYLKMDPDPFDDRNPSRNPNCSFGHMLKIIFKKEIFMQKLVGDYLRDTYWTRLGISTRDSRELNTAAARLVLDLMPGLEVSVVFQDTEGLINRLFSWAEKGPEPLQSYATGLLAAAMELQDLAANFRELNAHLAPLMLKRLWEIQKKCLEERKKDDLPNVKRCSKFVCDQPSTSSKIPKSTGSKGKAASSSKILKDEDAELMPGPATDDSVSDKGKLQKSNKGKKFQGRIKAAKERKNGNASLNGSALNDSSNSSWAEMESYVIGTYQMHPLTDSTRQILILRYLTPMGEYQELLVHMFEQKALDLILNYIDFDATQDSRLSFEALKYLGALLCHKKFAIEFIHHQGLHRLLEIPRPSIAATGVAMCLYYIAYCEDAMERVCLLPDHVIQELVRYALWLLECSHESGRCHATMFFGTSFQFRIILEQFDAQDGLRRLYNMISTLSILSMDDASDLLDDDESHAARQTVRHVCSALKRYFEIHLALKVEHLQRIRVREMGGSPHPSTPPYKAIKLNPDQIIDLITTAQELLPFRASWSPVNEFVSLGGIPLLLQVIAISYLWNFTGRAETVRSALDVLAVCSVSFRVQMLFCEHIQIPDDANAVGINILLGAAEGDIVADPEVQRAALCVLIHCVCAPVHRVGGSVGRFNGSAKRRSVASRTSEEVLNQVWECVRSHNGIMVLMDLLSVKTPITDADSIRALACKALLGLARSENARQIMGKLPLFTSGQLQVLMREPVLQDKRQEHVKFQKYGLELLEQVSGRIKSNVNEFELSLAKIHKADVVAQTRIQFNEKQLLQLIHQHLLSKNMVESATILMKEAGLPPLPLKQASSSFPPYRATGSTPATPSRSGRVNSQGAVTLPTTPVAVPSTSTPTQQAGMIKVNLASSRRLRPGMPSPSTQPSSSTQHRALQKVTNWDSPTTMNKSIGGANGGNGETSRGVSLDAIVTEYLMNQHALCKTPMVTCPQFDLFQPHKCPDAKSKNTAPTNFALRVQKRAIYPRFGGLDGARMDRKLIYSRFRPVRTFRNDSETFTCCAFSPCEQFLMIGNQTGELKLYNVNTAAEEATYQCHENYLFNIEPNWTGDLLLTSGMYRPPFSCLWAVGDFFDMKYSFEEEEYVEFSKTVQDKIVGTKGETATVYDVATGKKLLSLTPTTSNNYSKNRATFHPSDELILSDGVLWDAVSGTQIHKFDKLNQSLSGTFHPNGLEIISSSEVWDIRTYHLLRTVPALDQCQVTFSASGDVIYAVHLEEESREEPMYDSSFKTLDSGDYSSIATIDVKRCIYGLCSNKYDTQIAVVENSREFNTPSESIVRLYDVGRLRDDEDIGSEVEDEEGDDDGGASENSDDDLEMLDELVNGGGDEDGIDVEIGSSDSSDGEQFDDGDSDDDDDDTNSYFGSSDDSEFDEELFSLNADSNSSGSSST</sequence>
<dbReference type="GO" id="GO:0005524">
    <property type="term" value="F:ATP binding"/>
    <property type="evidence" value="ECO:0007669"/>
    <property type="project" value="UniProtKB-KW"/>
</dbReference>
<dbReference type="EC" id="2.7.11.1" evidence="5"/>
<keyword evidence="8" id="KW-0597">Phosphoprotein</keyword>
<keyword evidence="10" id="KW-0945">Host-virus interaction</keyword>
<dbReference type="OrthoDB" id="27563at2759"/>
<protein>
    <recommendedName>
        <fullName evidence="26">DDB1- and CUL4-associated factor 1</fullName>
        <ecNumber evidence="5">2.7.11.1</ecNumber>
    </recommendedName>
    <alternativeName>
        <fullName evidence="27">Serine/threonine-protein kinase VPRBP</fullName>
    </alternativeName>
</protein>
<evidence type="ECO:0000256" key="16">
    <source>
        <dbReference type="ARBA" id="ARBA00022840"/>
    </source>
</evidence>
<evidence type="ECO:0000256" key="26">
    <source>
        <dbReference type="ARBA" id="ARBA00071147"/>
    </source>
</evidence>
<evidence type="ECO:0000256" key="13">
    <source>
        <dbReference type="ARBA" id="ARBA00022741"/>
    </source>
</evidence>
<evidence type="ECO:0000256" key="27">
    <source>
        <dbReference type="ARBA" id="ARBA00078221"/>
    </source>
</evidence>
<comment type="pathway">
    <text evidence="3">Protein modification; protein ubiquitination.</text>
</comment>
<keyword evidence="15" id="KW-0833">Ubl conjugation pathway</keyword>
<accession>A0A164KEF0</accession>
<evidence type="ECO:0000256" key="10">
    <source>
        <dbReference type="ARBA" id="ARBA00022581"/>
    </source>
</evidence>
<keyword evidence="16" id="KW-0067">ATP-binding</keyword>
<evidence type="ECO:0000256" key="15">
    <source>
        <dbReference type="ARBA" id="ARBA00022786"/>
    </source>
</evidence>
<evidence type="ECO:0000313" key="29">
    <source>
        <dbReference type="Proteomes" id="UP000076858"/>
    </source>
</evidence>
<dbReference type="UniPathway" id="UPA00143"/>
<dbReference type="PROSITE" id="PS50896">
    <property type="entry name" value="LISH"/>
    <property type="match status" value="1"/>
</dbReference>
<comment type="subunit">
    <text evidence="25">Component of the DCX (DDB1-CUL4-X-box) E3 ubiquitin-protein ligase complex, named CUL4A-RBX1-DDB1-DCAF1/VPRBP complex. Interacts with DDB1; the interaction is direct. Also forms a ternary complex with DDA1 and DDB1. Interacts with NF2 (via FERM domain). Component of the EDVP complex, a E3 ligase complex containing DYRK2, EDD/UBR5, DDB1 and DCAF1. Interacts with DYRK2; the interaction is direct. Interacts with RAG1; the interaction is direct. Interacts with LLGL1 and LLGL2. Interacts with histone H3. Interacts with ESR1 and LATS1; probably recruited by LATS1 to promote ESR1 ubiquitination and ubiquitin-mediated proteasomal degradation. Directly interacts with TET1, TET2 and TET3 (via C-terminus). Interacts with CEP78; promoting DCAF1 localization to centrosomes.</text>
</comment>
<dbReference type="InterPro" id="IPR016024">
    <property type="entry name" value="ARM-type_fold"/>
</dbReference>
<comment type="caution">
    <text evidence="28">The sequence shown here is derived from an EMBL/GenBank/DDBJ whole genome shotgun (WGS) entry which is preliminary data.</text>
</comment>
<dbReference type="InterPro" id="IPR011989">
    <property type="entry name" value="ARM-like"/>
</dbReference>
<keyword evidence="18" id="KW-0007">Acetylation</keyword>
<evidence type="ECO:0000256" key="14">
    <source>
        <dbReference type="ARBA" id="ARBA00022777"/>
    </source>
</evidence>
<dbReference type="InterPro" id="IPR015943">
    <property type="entry name" value="WD40/YVTN_repeat-like_dom_sf"/>
</dbReference>
<dbReference type="FunFam" id="2.130.10.10:FF:000055">
    <property type="entry name" value="DDB1 and CUL4-associated factor 1"/>
    <property type="match status" value="1"/>
</dbReference>
<keyword evidence="14" id="KW-0418">Kinase</keyword>
<evidence type="ECO:0000256" key="11">
    <source>
        <dbReference type="ARBA" id="ARBA00022679"/>
    </source>
</evidence>
<evidence type="ECO:0000256" key="3">
    <source>
        <dbReference type="ARBA" id="ARBA00004906"/>
    </source>
</evidence>
<evidence type="ECO:0000256" key="25">
    <source>
        <dbReference type="ARBA" id="ARBA00063313"/>
    </source>
</evidence>
<dbReference type="GO" id="GO:0005813">
    <property type="term" value="C:centrosome"/>
    <property type="evidence" value="ECO:0007669"/>
    <property type="project" value="UniProtKB-SubCell"/>
</dbReference>
<evidence type="ECO:0000256" key="22">
    <source>
        <dbReference type="ARBA" id="ARBA00023242"/>
    </source>
</evidence>
<dbReference type="STRING" id="35525.A0A164KEF0"/>
<dbReference type="GO" id="GO:0006325">
    <property type="term" value="P:chromatin organization"/>
    <property type="evidence" value="ECO:0007669"/>
    <property type="project" value="UniProtKB-KW"/>
</dbReference>
<dbReference type="SUPFAM" id="SSF50978">
    <property type="entry name" value="WD40 repeat-like"/>
    <property type="match status" value="1"/>
</dbReference>
<evidence type="ECO:0000256" key="17">
    <source>
        <dbReference type="ARBA" id="ARBA00022853"/>
    </source>
</evidence>
<keyword evidence="17" id="KW-0156">Chromatin regulator</keyword>
<keyword evidence="11" id="KW-0808">Transferase</keyword>
<dbReference type="SMART" id="SM00667">
    <property type="entry name" value="LisH"/>
    <property type="match status" value="1"/>
</dbReference>
<evidence type="ECO:0000256" key="8">
    <source>
        <dbReference type="ARBA" id="ARBA00022553"/>
    </source>
</evidence>
<keyword evidence="9" id="KW-0853">WD repeat</keyword>
<evidence type="ECO:0000256" key="21">
    <source>
        <dbReference type="ARBA" id="ARBA00023212"/>
    </source>
</evidence>
<keyword evidence="22" id="KW-0539">Nucleus</keyword>
<keyword evidence="12" id="KW-0677">Repeat</keyword>
<evidence type="ECO:0000256" key="9">
    <source>
        <dbReference type="ARBA" id="ARBA00022574"/>
    </source>
</evidence>
<keyword evidence="19" id="KW-0805">Transcription regulation</keyword>
<name>A0A164KEF0_9CRUS</name>
<evidence type="ECO:0000256" key="12">
    <source>
        <dbReference type="ARBA" id="ARBA00022737"/>
    </source>
</evidence>
<evidence type="ECO:0000313" key="28">
    <source>
        <dbReference type="EMBL" id="KZS03192.1"/>
    </source>
</evidence>
<dbReference type="Proteomes" id="UP000076858">
    <property type="component" value="Unassembled WGS sequence"/>
</dbReference>
<evidence type="ECO:0000256" key="4">
    <source>
        <dbReference type="ARBA" id="ARBA00008845"/>
    </source>
</evidence>
<proteinExistence type="inferred from homology"/>
<dbReference type="PANTHER" id="PTHR13129">
    <property type="entry name" value="VPRBP PROTEIN-RELATED"/>
    <property type="match status" value="1"/>
</dbReference>
<evidence type="ECO:0000256" key="24">
    <source>
        <dbReference type="ARBA" id="ARBA00048679"/>
    </source>
</evidence>
<keyword evidence="6" id="KW-0963">Cytoplasm</keyword>
<dbReference type="Gene3D" id="1.25.10.10">
    <property type="entry name" value="Leucine-rich Repeat Variant"/>
    <property type="match status" value="1"/>
</dbReference>
<evidence type="ECO:0000256" key="7">
    <source>
        <dbReference type="ARBA" id="ARBA00022527"/>
    </source>
</evidence>
<evidence type="ECO:0000256" key="5">
    <source>
        <dbReference type="ARBA" id="ARBA00012513"/>
    </source>
</evidence>
<keyword evidence="20" id="KW-0804">Transcription</keyword>
<evidence type="ECO:0000256" key="6">
    <source>
        <dbReference type="ARBA" id="ARBA00022490"/>
    </source>
</evidence>
<gene>
    <name evidence="28" type="ORF">APZ42_034045</name>
</gene>
<dbReference type="EMBL" id="LRGB01003325">
    <property type="protein sequence ID" value="KZS03192.1"/>
    <property type="molecule type" value="Genomic_DNA"/>
</dbReference>